<dbReference type="PANTHER" id="PTHR30146:SF109">
    <property type="entry name" value="HTH-TYPE TRANSCRIPTIONAL REGULATOR GALS"/>
    <property type="match status" value="1"/>
</dbReference>
<dbReference type="PROSITE" id="PS50932">
    <property type="entry name" value="HTH_LACI_2"/>
    <property type="match status" value="1"/>
</dbReference>
<evidence type="ECO:0000256" key="2">
    <source>
        <dbReference type="ARBA" id="ARBA00023125"/>
    </source>
</evidence>
<dbReference type="RefSeq" id="WP_156242505.1">
    <property type="nucleotide sequence ID" value="NZ_BAAAZL010000004.1"/>
</dbReference>
<evidence type="ECO:0000256" key="3">
    <source>
        <dbReference type="ARBA" id="ARBA00023163"/>
    </source>
</evidence>
<protein>
    <submittedName>
        <fullName evidence="5">LacI family transcriptional regulator</fullName>
    </submittedName>
</protein>
<dbReference type="SMART" id="SM00354">
    <property type="entry name" value="HTH_LACI"/>
    <property type="match status" value="1"/>
</dbReference>
<evidence type="ECO:0000259" key="4">
    <source>
        <dbReference type="PROSITE" id="PS50932"/>
    </source>
</evidence>
<dbReference type="CDD" id="cd01392">
    <property type="entry name" value="HTH_LacI"/>
    <property type="match status" value="1"/>
</dbReference>
<dbReference type="SUPFAM" id="SSF47413">
    <property type="entry name" value="lambda repressor-like DNA-binding domains"/>
    <property type="match status" value="1"/>
</dbReference>
<dbReference type="InterPro" id="IPR046335">
    <property type="entry name" value="LacI/GalR-like_sensor"/>
</dbReference>
<evidence type="ECO:0000256" key="1">
    <source>
        <dbReference type="ARBA" id="ARBA00023015"/>
    </source>
</evidence>
<dbReference type="OrthoDB" id="9785139at2"/>
<keyword evidence="6" id="KW-1185">Reference proteome</keyword>
<sequence>MEDGASRRPTIRDVAAAAGVSKSLVSLLYAGGSVGPERRERILAAADRLGFRPNLTARALSSADGGFTGVLVADLHNSVFAEVVDAARAELARHGRSALLTSAMMPDPDGVPHLDERALAVFHDLRPRSILVVGSIPDLAALTEIIAGTPLVVASAVGEHVPVAATVRSDDAAGIRLAVEHLLEQGHRRIAHIGGRGGVVAERRLETYLAVVAEHGIEPLVAPADFTERAGYTATRELLEADGRDRPTGIVAVNDLAAVGALAAASGAGVAMAVTGYDDSQVARLPQVGLTSVDPRNAEIGAAAAGCVIEVEGGAAPQQPETLIAPRLVVRTSTPSPR</sequence>
<evidence type="ECO:0000313" key="5">
    <source>
        <dbReference type="EMBL" id="QGU28001.1"/>
    </source>
</evidence>
<dbReference type="Proteomes" id="UP000422989">
    <property type="component" value="Chromosome"/>
</dbReference>
<dbReference type="InterPro" id="IPR000843">
    <property type="entry name" value="HTH_LacI"/>
</dbReference>
<dbReference type="GO" id="GO:0000976">
    <property type="term" value="F:transcription cis-regulatory region binding"/>
    <property type="evidence" value="ECO:0007669"/>
    <property type="project" value="TreeGrafter"/>
</dbReference>
<dbReference type="AlphaFoldDB" id="A0A6I6E8R4"/>
<dbReference type="PANTHER" id="PTHR30146">
    <property type="entry name" value="LACI-RELATED TRANSCRIPTIONAL REPRESSOR"/>
    <property type="match status" value="1"/>
</dbReference>
<name>A0A6I6E8R4_9MICO</name>
<accession>A0A6I6E8R4</accession>
<dbReference type="Pfam" id="PF00356">
    <property type="entry name" value="LacI"/>
    <property type="match status" value="1"/>
</dbReference>
<keyword evidence="2" id="KW-0238">DNA-binding</keyword>
<organism evidence="5 6">
    <name type="scientific">Microbacterium oryzae</name>
    <dbReference type="NCBI Taxonomy" id="743009"/>
    <lineage>
        <taxon>Bacteria</taxon>
        <taxon>Bacillati</taxon>
        <taxon>Actinomycetota</taxon>
        <taxon>Actinomycetes</taxon>
        <taxon>Micrococcales</taxon>
        <taxon>Microbacteriaceae</taxon>
        <taxon>Microbacterium</taxon>
    </lineage>
</organism>
<dbReference type="Gene3D" id="1.10.260.40">
    <property type="entry name" value="lambda repressor-like DNA-binding domains"/>
    <property type="match status" value="1"/>
</dbReference>
<dbReference type="InterPro" id="IPR028082">
    <property type="entry name" value="Peripla_BP_I"/>
</dbReference>
<keyword evidence="3" id="KW-0804">Transcription</keyword>
<dbReference type="SUPFAM" id="SSF53822">
    <property type="entry name" value="Periplasmic binding protein-like I"/>
    <property type="match status" value="1"/>
</dbReference>
<feature type="domain" description="HTH lacI-type" evidence="4">
    <location>
        <begin position="9"/>
        <end position="62"/>
    </location>
</feature>
<dbReference type="EMBL" id="CP032550">
    <property type="protein sequence ID" value="QGU28001.1"/>
    <property type="molecule type" value="Genomic_DNA"/>
</dbReference>
<dbReference type="CDD" id="cd06267">
    <property type="entry name" value="PBP1_LacI_sugar_binding-like"/>
    <property type="match status" value="1"/>
</dbReference>
<dbReference type="Pfam" id="PF13377">
    <property type="entry name" value="Peripla_BP_3"/>
    <property type="match status" value="1"/>
</dbReference>
<dbReference type="Gene3D" id="3.40.50.2300">
    <property type="match status" value="2"/>
</dbReference>
<gene>
    <name evidence="5" type="ORF">D7D94_10215</name>
</gene>
<dbReference type="InterPro" id="IPR010982">
    <property type="entry name" value="Lambda_DNA-bd_dom_sf"/>
</dbReference>
<dbReference type="GO" id="GO:0003700">
    <property type="term" value="F:DNA-binding transcription factor activity"/>
    <property type="evidence" value="ECO:0007669"/>
    <property type="project" value="TreeGrafter"/>
</dbReference>
<dbReference type="KEGG" id="moj:D7D94_10215"/>
<keyword evidence="1" id="KW-0805">Transcription regulation</keyword>
<evidence type="ECO:0000313" key="6">
    <source>
        <dbReference type="Proteomes" id="UP000422989"/>
    </source>
</evidence>
<reference evidence="5 6" key="1">
    <citation type="submission" date="2018-09" db="EMBL/GenBank/DDBJ databases">
        <title>Whole genome sequencing of Microbacterium oryzae strain MB-10T.</title>
        <authorList>
            <person name="Das S.K."/>
        </authorList>
    </citation>
    <scope>NUCLEOTIDE SEQUENCE [LARGE SCALE GENOMIC DNA]</scope>
    <source>
        <strain evidence="5 6">MB-10</strain>
    </source>
</reference>
<proteinExistence type="predicted"/>